<dbReference type="Gene3D" id="3.40.50.150">
    <property type="entry name" value="Vaccinia Virus protein VP39"/>
    <property type="match status" value="1"/>
</dbReference>
<dbReference type="NCBIfam" id="TIGR00536">
    <property type="entry name" value="hemK_fam"/>
    <property type="match status" value="1"/>
</dbReference>
<dbReference type="RefSeq" id="WP_196103121.1">
    <property type="nucleotide sequence ID" value="NZ_CP064942.1"/>
</dbReference>
<dbReference type="SUPFAM" id="SSF53335">
    <property type="entry name" value="S-adenosyl-L-methionine-dependent methyltransferases"/>
    <property type="match status" value="1"/>
</dbReference>
<dbReference type="PROSITE" id="PS00092">
    <property type="entry name" value="N6_MTASE"/>
    <property type="match status" value="1"/>
</dbReference>
<reference evidence="8 9" key="1">
    <citation type="submission" date="2020-11" db="EMBL/GenBank/DDBJ databases">
        <title>Description of Pontivivens ytuae sp. nov. isolated from deep sea sediment of Mariana Trench.</title>
        <authorList>
            <person name="Wang Z."/>
            <person name="Sun Q.-L."/>
            <person name="Xu X.-D."/>
            <person name="Tang Y.-Z."/>
            <person name="Zhang J."/>
        </authorList>
    </citation>
    <scope>NUCLEOTIDE SEQUENCE [LARGE SCALE GENOMIC DNA]</scope>
    <source>
        <strain evidence="8 9">MT2928</strain>
    </source>
</reference>
<dbReference type="EC" id="2.1.1.297" evidence="5"/>
<dbReference type="InterPro" id="IPR040758">
    <property type="entry name" value="PrmC_N"/>
</dbReference>
<evidence type="ECO:0000313" key="8">
    <source>
        <dbReference type="EMBL" id="QPH53912.1"/>
    </source>
</evidence>
<evidence type="ECO:0000313" key="9">
    <source>
        <dbReference type="Proteomes" id="UP000594800"/>
    </source>
</evidence>
<proteinExistence type="inferred from homology"/>
<feature type="domain" description="Methyltransferase small" evidence="6">
    <location>
        <begin position="99"/>
        <end position="185"/>
    </location>
</feature>
<evidence type="ECO:0000256" key="1">
    <source>
        <dbReference type="ARBA" id="ARBA00022603"/>
    </source>
</evidence>
<feature type="domain" description="Release factor glutamine methyltransferase N-terminal" evidence="7">
    <location>
        <begin position="5"/>
        <end position="70"/>
    </location>
</feature>
<dbReference type="Proteomes" id="UP000594800">
    <property type="component" value="Chromosome"/>
</dbReference>
<dbReference type="PANTHER" id="PTHR18895">
    <property type="entry name" value="HEMK METHYLTRANSFERASE"/>
    <property type="match status" value="1"/>
</dbReference>
<name>A0A7S9LRF0_9RHOB</name>
<evidence type="ECO:0000259" key="7">
    <source>
        <dbReference type="Pfam" id="PF17827"/>
    </source>
</evidence>
<evidence type="ECO:0000256" key="3">
    <source>
        <dbReference type="ARBA" id="ARBA00022691"/>
    </source>
</evidence>
<dbReference type="AlphaFoldDB" id="A0A7S9LRF0"/>
<dbReference type="CDD" id="cd02440">
    <property type="entry name" value="AdoMet_MTases"/>
    <property type="match status" value="1"/>
</dbReference>
<dbReference type="Gene3D" id="1.10.8.10">
    <property type="entry name" value="DNA helicase RuvA subunit, C-terminal domain"/>
    <property type="match status" value="1"/>
</dbReference>
<dbReference type="InterPro" id="IPR004556">
    <property type="entry name" value="HemK-like"/>
</dbReference>
<keyword evidence="3 5" id="KW-0949">S-adenosyl-L-methionine</keyword>
<organism evidence="8 9">
    <name type="scientific">Pontivivens ytuae</name>
    <dbReference type="NCBI Taxonomy" id="2789856"/>
    <lineage>
        <taxon>Bacteria</taxon>
        <taxon>Pseudomonadati</taxon>
        <taxon>Pseudomonadota</taxon>
        <taxon>Alphaproteobacteria</taxon>
        <taxon>Rhodobacterales</taxon>
        <taxon>Paracoccaceae</taxon>
        <taxon>Pontivivens</taxon>
    </lineage>
</organism>
<protein>
    <recommendedName>
        <fullName evidence="5">Release factor glutamine methyltransferase</fullName>
        <shortName evidence="5">RF MTase</shortName>
        <ecNumber evidence="5">2.1.1.297</ecNumber>
    </recommendedName>
    <alternativeName>
        <fullName evidence="5">N5-glutamine methyltransferase PrmC</fullName>
    </alternativeName>
    <alternativeName>
        <fullName evidence="5">Protein-(glutamine-N5) MTase PrmC</fullName>
    </alternativeName>
    <alternativeName>
        <fullName evidence="5">Protein-glutamine N-methyltransferase PrmC</fullName>
    </alternativeName>
</protein>
<feature type="binding site" evidence="5">
    <location>
        <begin position="112"/>
        <end position="116"/>
    </location>
    <ligand>
        <name>S-adenosyl-L-methionine</name>
        <dbReference type="ChEBI" id="CHEBI:59789"/>
    </ligand>
</feature>
<feature type="binding site" evidence="5">
    <location>
        <position position="163"/>
    </location>
    <ligand>
        <name>S-adenosyl-L-methionine</name>
        <dbReference type="ChEBI" id="CHEBI:59789"/>
    </ligand>
</feature>
<dbReference type="Pfam" id="PF17827">
    <property type="entry name" value="PrmC_N"/>
    <property type="match status" value="1"/>
</dbReference>
<gene>
    <name evidence="5 8" type="primary">prmC</name>
    <name evidence="8" type="ORF">I0K15_19405</name>
</gene>
<accession>A0A7S9LRF0</accession>
<dbReference type="EMBL" id="CP064942">
    <property type="protein sequence ID" value="QPH53912.1"/>
    <property type="molecule type" value="Genomic_DNA"/>
</dbReference>
<evidence type="ECO:0000259" key="6">
    <source>
        <dbReference type="Pfam" id="PF05175"/>
    </source>
</evidence>
<comment type="function">
    <text evidence="5">Methylates the class 1 translation termination release factors RF1/PrfA and RF2/PrfB on the glutamine residue of the universally conserved GGQ motif.</text>
</comment>
<comment type="similarity">
    <text evidence="5">Belongs to the protein N5-glutamine methyltransferase family. PrmC subfamily.</text>
</comment>
<feature type="binding site" evidence="5">
    <location>
        <begin position="177"/>
        <end position="180"/>
    </location>
    <ligand>
        <name>substrate</name>
    </ligand>
</feature>
<dbReference type="InterPro" id="IPR002052">
    <property type="entry name" value="DNA_methylase_N6_adenine_CS"/>
</dbReference>
<evidence type="ECO:0000256" key="5">
    <source>
        <dbReference type="HAMAP-Rule" id="MF_02126"/>
    </source>
</evidence>
<feature type="binding site" evidence="5">
    <location>
        <position position="135"/>
    </location>
    <ligand>
        <name>S-adenosyl-L-methionine</name>
        <dbReference type="ChEBI" id="CHEBI:59789"/>
    </ligand>
</feature>
<dbReference type="PANTHER" id="PTHR18895:SF74">
    <property type="entry name" value="MTRF1L RELEASE FACTOR GLUTAMINE METHYLTRANSFERASE"/>
    <property type="match status" value="1"/>
</dbReference>
<evidence type="ECO:0000256" key="2">
    <source>
        <dbReference type="ARBA" id="ARBA00022679"/>
    </source>
</evidence>
<dbReference type="GO" id="GO:0003676">
    <property type="term" value="F:nucleic acid binding"/>
    <property type="evidence" value="ECO:0007669"/>
    <property type="project" value="InterPro"/>
</dbReference>
<dbReference type="Pfam" id="PF05175">
    <property type="entry name" value="MTS"/>
    <property type="match status" value="1"/>
</dbReference>
<keyword evidence="9" id="KW-1185">Reference proteome</keyword>
<dbReference type="GO" id="GO:0102559">
    <property type="term" value="F:peptide chain release factor N(5)-glutamine methyltransferase activity"/>
    <property type="evidence" value="ECO:0007669"/>
    <property type="project" value="UniProtKB-EC"/>
</dbReference>
<evidence type="ECO:0000256" key="4">
    <source>
        <dbReference type="ARBA" id="ARBA00048391"/>
    </source>
</evidence>
<comment type="catalytic activity">
    <reaction evidence="4 5">
        <text>L-glutaminyl-[peptide chain release factor] + S-adenosyl-L-methionine = N(5)-methyl-L-glutaminyl-[peptide chain release factor] + S-adenosyl-L-homocysteine + H(+)</text>
        <dbReference type="Rhea" id="RHEA:42896"/>
        <dbReference type="Rhea" id="RHEA-COMP:10271"/>
        <dbReference type="Rhea" id="RHEA-COMP:10272"/>
        <dbReference type="ChEBI" id="CHEBI:15378"/>
        <dbReference type="ChEBI" id="CHEBI:30011"/>
        <dbReference type="ChEBI" id="CHEBI:57856"/>
        <dbReference type="ChEBI" id="CHEBI:59789"/>
        <dbReference type="ChEBI" id="CHEBI:61891"/>
        <dbReference type="EC" id="2.1.1.297"/>
    </reaction>
</comment>
<dbReference type="InterPro" id="IPR007848">
    <property type="entry name" value="Small_mtfrase_dom"/>
</dbReference>
<keyword evidence="1 5" id="KW-0489">Methyltransferase</keyword>
<dbReference type="HAMAP" id="MF_02126">
    <property type="entry name" value="RF_methyltr_PrmC"/>
    <property type="match status" value="1"/>
</dbReference>
<feature type="binding site" evidence="5">
    <location>
        <position position="177"/>
    </location>
    <ligand>
        <name>S-adenosyl-L-methionine</name>
        <dbReference type="ChEBI" id="CHEBI:59789"/>
    </ligand>
</feature>
<dbReference type="NCBIfam" id="TIGR03534">
    <property type="entry name" value="RF_mod_PrmC"/>
    <property type="match status" value="1"/>
</dbReference>
<dbReference type="InterPro" id="IPR029063">
    <property type="entry name" value="SAM-dependent_MTases_sf"/>
</dbReference>
<sequence>MTVAELLAEGIAALRAAGVPGAERDARRLMEDLAGGHLSARMGDEVSEPAVYRARIAARTRRQPVAQILGRRAFWGRDFEVTPDVLDPRPETETLIEAALAGPTPRRILDLGTGSGAILATLLAEWSEARGVATDLSAPARAVAERNLATHAPGRFEVIAADWFEGVTGSFDLIVSNPPYIAADEMAELAPDVRDWEPHLALTPGGDGLDAYRAISKGYHAHLAPGGRMLLEIGAAQGESAAALFAPAPVEVLRDLDGRARVLKIVSADGTYD</sequence>
<dbReference type="InterPro" id="IPR050320">
    <property type="entry name" value="N5-glutamine_MTase"/>
</dbReference>
<dbReference type="InterPro" id="IPR019874">
    <property type="entry name" value="RF_methyltr_PrmC"/>
</dbReference>
<keyword evidence="2 5" id="KW-0808">Transferase</keyword>
<dbReference type="KEGG" id="poz:I0K15_19405"/>
<dbReference type="GO" id="GO:0032259">
    <property type="term" value="P:methylation"/>
    <property type="evidence" value="ECO:0007669"/>
    <property type="project" value="UniProtKB-KW"/>
</dbReference>